<reference evidence="8 9" key="1">
    <citation type="journal article" date="2021" name="Nat. Plants">
        <title>The Taxus genome provides insights into paclitaxel biosynthesis.</title>
        <authorList>
            <person name="Xiong X."/>
            <person name="Gou J."/>
            <person name="Liao Q."/>
            <person name="Li Y."/>
            <person name="Zhou Q."/>
            <person name="Bi G."/>
            <person name="Li C."/>
            <person name="Du R."/>
            <person name="Wang X."/>
            <person name="Sun T."/>
            <person name="Guo L."/>
            <person name="Liang H."/>
            <person name="Lu P."/>
            <person name="Wu Y."/>
            <person name="Zhang Z."/>
            <person name="Ro D.K."/>
            <person name="Shang Y."/>
            <person name="Huang S."/>
            <person name="Yan J."/>
        </authorList>
    </citation>
    <scope>NUCLEOTIDE SEQUENCE [LARGE SCALE GENOMIC DNA]</scope>
    <source>
        <strain evidence="8">Ta-2019</strain>
    </source>
</reference>
<sequence length="97" mass="11494">DMILKEQTEQRETSLPVQNKRSVSESRYWTKEEHERFNYGLKMFGTDFEAIANYVGTRNSTQVRTHAQKYYAKMVRDYKKNGKPTHSQAKSQRSDRA</sequence>
<keyword evidence="2" id="KW-0238">DNA-binding</keyword>
<dbReference type="SUPFAM" id="SSF46689">
    <property type="entry name" value="Homeodomain-like"/>
    <property type="match status" value="1"/>
</dbReference>
<dbReference type="OMA" id="EEHERFN"/>
<evidence type="ECO:0000256" key="1">
    <source>
        <dbReference type="ARBA" id="ARBA00023015"/>
    </source>
</evidence>
<evidence type="ECO:0000259" key="6">
    <source>
        <dbReference type="PROSITE" id="PS51293"/>
    </source>
</evidence>
<feature type="non-terminal residue" evidence="8">
    <location>
        <position position="97"/>
    </location>
</feature>
<dbReference type="EMBL" id="JAHRHJ020000001">
    <property type="protein sequence ID" value="KAH9328758.1"/>
    <property type="molecule type" value="Genomic_DNA"/>
</dbReference>
<dbReference type="InterPro" id="IPR009057">
    <property type="entry name" value="Homeodomain-like_sf"/>
</dbReference>
<dbReference type="GO" id="GO:0003677">
    <property type="term" value="F:DNA binding"/>
    <property type="evidence" value="ECO:0007669"/>
    <property type="project" value="UniProtKB-KW"/>
</dbReference>
<protein>
    <submittedName>
        <fullName evidence="8">Uncharacterized protein</fullName>
    </submittedName>
</protein>
<dbReference type="PANTHER" id="PTHR12802">
    <property type="entry name" value="SWI/SNF COMPLEX-RELATED"/>
    <property type="match status" value="1"/>
</dbReference>
<feature type="domain" description="HTH myb-type" evidence="7">
    <location>
        <begin position="29"/>
        <end position="75"/>
    </location>
</feature>
<dbReference type="PROSITE" id="PS51293">
    <property type="entry name" value="SANT"/>
    <property type="match status" value="1"/>
</dbReference>
<dbReference type="NCBIfam" id="TIGR01557">
    <property type="entry name" value="myb_SHAQKYF"/>
    <property type="match status" value="1"/>
</dbReference>
<dbReference type="CDD" id="cd00167">
    <property type="entry name" value="SANT"/>
    <property type="match status" value="1"/>
</dbReference>
<keyword evidence="4" id="KW-0539">Nucleus</keyword>
<evidence type="ECO:0000256" key="4">
    <source>
        <dbReference type="ARBA" id="ARBA00023242"/>
    </source>
</evidence>
<gene>
    <name evidence="8" type="ORF">KI387_000866</name>
</gene>
<keyword evidence="9" id="KW-1185">Reference proteome</keyword>
<evidence type="ECO:0000256" key="2">
    <source>
        <dbReference type="ARBA" id="ARBA00023125"/>
    </source>
</evidence>
<dbReference type="InterPro" id="IPR001005">
    <property type="entry name" value="SANT/Myb"/>
</dbReference>
<keyword evidence="1" id="KW-0805">Transcription regulation</keyword>
<evidence type="ECO:0000259" key="7">
    <source>
        <dbReference type="PROSITE" id="PS51294"/>
    </source>
</evidence>
<dbReference type="InterPro" id="IPR017884">
    <property type="entry name" value="SANT_dom"/>
</dbReference>
<evidence type="ECO:0000256" key="5">
    <source>
        <dbReference type="SAM" id="MobiDB-lite"/>
    </source>
</evidence>
<dbReference type="PANTHER" id="PTHR12802:SF173">
    <property type="entry name" value="MYB-LIKE PROTEIN K"/>
    <property type="match status" value="1"/>
</dbReference>
<evidence type="ECO:0000256" key="3">
    <source>
        <dbReference type="ARBA" id="ARBA00023163"/>
    </source>
</evidence>
<dbReference type="AlphaFoldDB" id="A0AA38LKY1"/>
<name>A0AA38LKY1_TAXCH</name>
<dbReference type="PROSITE" id="PS51294">
    <property type="entry name" value="HTH_MYB"/>
    <property type="match status" value="1"/>
</dbReference>
<dbReference type="Gene3D" id="1.10.10.60">
    <property type="entry name" value="Homeodomain-like"/>
    <property type="match status" value="1"/>
</dbReference>
<dbReference type="Proteomes" id="UP000824469">
    <property type="component" value="Unassembled WGS sequence"/>
</dbReference>
<dbReference type="SMART" id="SM00717">
    <property type="entry name" value="SANT"/>
    <property type="match status" value="1"/>
</dbReference>
<feature type="domain" description="SANT" evidence="6">
    <location>
        <begin position="24"/>
        <end position="75"/>
    </location>
</feature>
<evidence type="ECO:0000313" key="8">
    <source>
        <dbReference type="EMBL" id="KAH9328758.1"/>
    </source>
</evidence>
<keyword evidence="3" id="KW-0804">Transcription</keyword>
<dbReference type="Pfam" id="PF00249">
    <property type="entry name" value="Myb_DNA-binding"/>
    <property type="match status" value="1"/>
</dbReference>
<dbReference type="InterPro" id="IPR006447">
    <property type="entry name" value="Myb_dom_plants"/>
</dbReference>
<comment type="caution">
    <text evidence="8">The sequence shown here is derived from an EMBL/GenBank/DDBJ whole genome shotgun (WGS) entry which is preliminary data.</text>
</comment>
<organism evidence="8 9">
    <name type="scientific">Taxus chinensis</name>
    <name type="common">Chinese yew</name>
    <name type="synonym">Taxus wallichiana var. chinensis</name>
    <dbReference type="NCBI Taxonomy" id="29808"/>
    <lineage>
        <taxon>Eukaryota</taxon>
        <taxon>Viridiplantae</taxon>
        <taxon>Streptophyta</taxon>
        <taxon>Embryophyta</taxon>
        <taxon>Tracheophyta</taxon>
        <taxon>Spermatophyta</taxon>
        <taxon>Pinopsida</taxon>
        <taxon>Pinidae</taxon>
        <taxon>Conifers II</taxon>
        <taxon>Cupressales</taxon>
        <taxon>Taxaceae</taxon>
        <taxon>Taxus</taxon>
    </lineage>
</organism>
<proteinExistence type="predicted"/>
<evidence type="ECO:0000313" key="9">
    <source>
        <dbReference type="Proteomes" id="UP000824469"/>
    </source>
</evidence>
<dbReference type="InterPro" id="IPR017930">
    <property type="entry name" value="Myb_dom"/>
</dbReference>
<accession>A0AA38LKY1</accession>
<feature type="region of interest" description="Disordered" evidence="5">
    <location>
        <begin position="77"/>
        <end position="97"/>
    </location>
</feature>